<name>A0A7I8VSM3_9ANNE</name>
<feature type="domain" description="Flavoprotein" evidence="6">
    <location>
        <begin position="8"/>
        <end position="183"/>
    </location>
</feature>
<gene>
    <name evidence="7" type="ORF">DGYR_LOCUS6123</name>
</gene>
<evidence type="ECO:0000256" key="1">
    <source>
        <dbReference type="ARBA" id="ARBA00022993"/>
    </source>
</evidence>
<accession>A0A7I8VSM3</accession>
<dbReference type="GO" id="GO:0015937">
    <property type="term" value="P:coenzyme A biosynthetic process"/>
    <property type="evidence" value="ECO:0007669"/>
    <property type="project" value="UniProtKB-KW"/>
</dbReference>
<dbReference type="PANTHER" id="PTHR14359:SF6">
    <property type="entry name" value="PHOSPHOPANTOTHENOYLCYSTEINE DECARBOXYLASE"/>
    <property type="match status" value="1"/>
</dbReference>
<keyword evidence="1" id="KW-0173">Coenzyme A biosynthesis</keyword>
<dbReference type="FunFam" id="3.40.50.1950:FF:000004">
    <property type="entry name" value="Phosphopantothenoylcysteine decarboxylase"/>
    <property type="match status" value="1"/>
</dbReference>
<sequence>MESDPSQKHILVAFTGSVATIKAEELVEKLLEIGNTEVQVICTERSKHFVNTDRIRVPVFDDNLEWTTWKNRGDPVLHIELRKWADLLLIAPIDANTLAKISNGLSDNLVTCVARAWDFTKPFLFAPAMNTAMWKHPITSVHVNTLKSWGFQEIPVTCKKLMCGDTGAGAMASIDDIVKIVRERLFN</sequence>
<dbReference type="GO" id="GO:0010181">
    <property type="term" value="F:FMN binding"/>
    <property type="evidence" value="ECO:0007669"/>
    <property type="project" value="TreeGrafter"/>
</dbReference>
<dbReference type="Pfam" id="PF02441">
    <property type="entry name" value="Flavoprotein"/>
    <property type="match status" value="1"/>
</dbReference>
<evidence type="ECO:0000259" key="6">
    <source>
        <dbReference type="Pfam" id="PF02441"/>
    </source>
</evidence>
<evidence type="ECO:0000256" key="3">
    <source>
        <dbReference type="ARBA" id="ARBA00056708"/>
    </source>
</evidence>
<evidence type="ECO:0000313" key="8">
    <source>
        <dbReference type="Proteomes" id="UP000549394"/>
    </source>
</evidence>
<dbReference type="GO" id="GO:0071513">
    <property type="term" value="C:phosphopantothenoylcysteine decarboxylase complex"/>
    <property type="evidence" value="ECO:0007669"/>
    <property type="project" value="TreeGrafter"/>
</dbReference>
<dbReference type="AlphaFoldDB" id="A0A7I8VSM3"/>
<evidence type="ECO:0000256" key="5">
    <source>
        <dbReference type="ARBA" id="ARBA00082063"/>
    </source>
</evidence>
<protein>
    <recommendedName>
        <fullName evidence="4">Phosphopantothenoylcysteine decarboxylase</fullName>
    </recommendedName>
    <alternativeName>
        <fullName evidence="5">CoaC</fullName>
    </alternativeName>
</protein>
<dbReference type="EMBL" id="CAJFCJ010000007">
    <property type="protein sequence ID" value="CAD5117612.1"/>
    <property type="molecule type" value="Genomic_DNA"/>
</dbReference>
<comment type="function">
    <text evidence="3">Catalyzes the decarboxylation of the cysteine moiety of 4-phosphopantothenoylcysteine to form 4'-phosphopantotheine and this reaction forms part of the biosynthesis of coenzyme A.</text>
</comment>
<reference evidence="7 8" key="1">
    <citation type="submission" date="2020-08" db="EMBL/GenBank/DDBJ databases">
        <authorList>
            <person name="Hejnol A."/>
        </authorList>
    </citation>
    <scope>NUCLEOTIDE SEQUENCE [LARGE SCALE GENOMIC DNA]</scope>
</reference>
<dbReference type="InterPro" id="IPR003382">
    <property type="entry name" value="Flavoprotein"/>
</dbReference>
<evidence type="ECO:0000256" key="4">
    <source>
        <dbReference type="ARBA" id="ARBA00070201"/>
    </source>
</evidence>
<organism evidence="7 8">
    <name type="scientific">Dimorphilus gyrociliatus</name>
    <dbReference type="NCBI Taxonomy" id="2664684"/>
    <lineage>
        <taxon>Eukaryota</taxon>
        <taxon>Metazoa</taxon>
        <taxon>Spiralia</taxon>
        <taxon>Lophotrochozoa</taxon>
        <taxon>Annelida</taxon>
        <taxon>Polychaeta</taxon>
        <taxon>Polychaeta incertae sedis</taxon>
        <taxon>Dinophilidae</taxon>
        <taxon>Dimorphilus</taxon>
    </lineage>
</organism>
<proteinExistence type="inferred from homology"/>
<comment type="similarity">
    <text evidence="2">Belongs to the HFCD (homooligomeric flavin containing Cys decarboxylase) superfamily.</text>
</comment>
<keyword evidence="8" id="KW-1185">Reference proteome</keyword>
<evidence type="ECO:0000313" key="7">
    <source>
        <dbReference type="EMBL" id="CAD5117612.1"/>
    </source>
</evidence>
<dbReference type="GO" id="GO:0004633">
    <property type="term" value="F:phosphopantothenoylcysteine decarboxylase activity"/>
    <property type="evidence" value="ECO:0007669"/>
    <property type="project" value="TreeGrafter"/>
</dbReference>
<dbReference type="Gene3D" id="3.40.50.1950">
    <property type="entry name" value="Flavin prenyltransferase-like"/>
    <property type="match status" value="1"/>
</dbReference>
<dbReference type="OrthoDB" id="1532798at2759"/>
<dbReference type="Proteomes" id="UP000549394">
    <property type="component" value="Unassembled WGS sequence"/>
</dbReference>
<dbReference type="PANTHER" id="PTHR14359">
    <property type="entry name" value="HOMO-OLIGOMERIC FLAVIN CONTAINING CYS DECARBOXYLASE FAMILY"/>
    <property type="match status" value="1"/>
</dbReference>
<dbReference type="SUPFAM" id="SSF52507">
    <property type="entry name" value="Homo-oligomeric flavin-containing Cys decarboxylases, HFCD"/>
    <property type="match status" value="1"/>
</dbReference>
<evidence type="ECO:0000256" key="2">
    <source>
        <dbReference type="ARBA" id="ARBA00038350"/>
    </source>
</evidence>
<comment type="caution">
    <text evidence="7">The sequence shown here is derived from an EMBL/GenBank/DDBJ whole genome shotgun (WGS) entry which is preliminary data.</text>
</comment>
<dbReference type="InterPro" id="IPR036551">
    <property type="entry name" value="Flavin_trans-like"/>
</dbReference>